<protein>
    <submittedName>
        <fullName evidence="1">Uncharacterized protein</fullName>
    </submittedName>
</protein>
<dbReference type="KEGG" id="ovi:T265_07063"/>
<name>A0A075ACK7_OPIVI</name>
<dbReference type="AlphaFoldDB" id="A0A075ACK7"/>
<dbReference type="RefSeq" id="XP_009170756.1">
    <property type="nucleotide sequence ID" value="XM_009172492.1"/>
</dbReference>
<evidence type="ECO:0000313" key="2">
    <source>
        <dbReference type="Proteomes" id="UP000054324"/>
    </source>
</evidence>
<accession>A0A075ACK7</accession>
<proteinExistence type="predicted"/>
<reference evidence="1 2" key="1">
    <citation type="submission" date="2013-11" db="EMBL/GenBank/DDBJ databases">
        <title>Opisthorchis viverrini - life in the bile duct.</title>
        <authorList>
            <person name="Young N.D."/>
            <person name="Nagarajan N."/>
            <person name="Lin S.J."/>
            <person name="Korhonen P.K."/>
            <person name="Jex A.R."/>
            <person name="Hall R.S."/>
            <person name="Safavi-Hemami H."/>
            <person name="Kaewkong W."/>
            <person name="Bertrand D."/>
            <person name="Gao S."/>
            <person name="Seet Q."/>
            <person name="Wongkham S."/>
            <person name="Teh B.T."/>
            <person name="Wongkham C."/>
            <person name="Intapan P.M."/>
            <person name="Maleewong W."/>
            <person name="Yang X."/>
            <person name="Hu M."/>
            <person name="Wang Z."/>
            <person name="Hofmann A."/>
            <person name="Sternberg P.W."/>
            <person name="Tan P."/>
            <person name="Wang J."/>
            <person name="Gasser R.B."/>
        </authorList>
    </citation>
    <scope>NUCLEOTIDE SEQUENCE [LARGE SCALE GENOMIC DNA]</scope>
</reference>
<gene>
    <name evidence="1" type="ORF">T265_07063</name>
</gene>
<dbReference type="OrthoDB" id="10568238at2759"/>
<dbReference type="CTD" id="20321242"/>
<organism evidence="1 2">
    <name type="scientific">Opisthorchis viverrini</name>
    <name type="common">Southeast Asian liver fluke</name>
    <dbReference type="NCBI Taxonomy" id="6198"/>
    <lineage>
        <taxon>Eukaryota</taxon>
        <taxon>Metazoa</taxon>
        <taxon>Spiralia</taxon>
        <taxon>Lophotrochozoa</taxon>
        <taxon>Platyhelminthes</taxon>
        <taxon>Trematoda</taxon>
        <taxon>Digenea</taxon>
        <taxon>Opisthorchiida</taxon>
        <taxon>Opisthorchiata</taxon>
        <taxon>Opisthorchiidae</taxon>
        <taxon>Opisthorchis</taxon>
    </lineage>
</organism>
<dbReference type="GeneID" id="20321242"/>
<keyword evidence="2" id="KW-1185">Reference proteome</keyword>
<evidence type="ECO:0000313" key="1">
    <source>
        <dbReference type="EMBL" id="KER25494.1"/>
    </source>
</evidence>
<dbReference type="Proteomes" id="UP000054324">
    <property type="component" value="Unassembled WGS sequence"/>
</dbReference>
<dbReference type="EMBL" id="KL596775">
    <property type="protein sequence ID" value="KER25494.1"/>
    <property type="molecule type" value="Genomic_DNA"/>
</dbReference>
<sequence length="136" mass="14529">MANKSTAVISSNSCGGGSVLAIFSININAVSMDTDGTVLALKESRAPPPPPLGGISHGSHFATRSQVLLRPRSISHARLVENSGLLPVRHQTEILLVESLDPTDNHDLVLAECRLPMPHPEGVRISRKLPPLTLYV</sequence>